<dbReference type="AlphaFoldDB" id="A0A0C3G565"/>
<organism evidence="1 2">
    <name type="scientific">Piloderma croceum (strain F 1598)</name>
    <dbReference type="NCBI Taxonomy" id="765440"/>
    <lineage>
        <taxon>Eukaryota</taxon>
        <taxon>Fungi</taxon>
        <taxon>Dikarya</taxon>
        <taxon>Basidiomycota</taxon>
        <taxon>Agaricomycotina</taxon>
        <taxon>Agaricomycetes</taxon>
        <taxon>Agaricomycetidae</taxon>
        <taxon>Atheliales</taxon>
        <taxon>Atheliaceae</taxon>
        <taxon>Piloderma</taxon>
    </lineage>
</organism>
<gene>
    <name evidence="1" type="ORF">PILCRDRAFT_293509</name>
</gene>
<dbReference type="HOGENOM" id="CLU_2574691_0_0_1"/>
<reference evidence="1 2" key="1">
    <citation type="submission" date="2014-04" db="EMBL/GenBank/DDBJ databases">
        <authorList>
            <consortium name="DOE Joint Genome Institute"/>
            <person name="Kuo A."/>
            <person name="Tarkka M."/>
            <person name="Buscot F."/>
            <person name="Kohler A."/>
            <person name="Nagy L.G."/>
            <person name="Floudas D."/>
            <person name="Copeland A."/>
            <person name="Barry K.W."/>
            <person name="Cichocki N."/>
            <person name="Veneault-Fourrey C."/>
            <person name="LaButti K."/>
            <person name="Lindquist E.A."/>
            <person name="Lipzen A."/>
            <person name="Lundell T."/>
            <person name="Morin E."/>
            <person name="Murat C."/>
            <person name="Sun H."/>
            <person name="Tunlid A."/>
            <person name="Henrissat B."/>
            <person name="Grigoriev I.V."/>
            <person name="Hibbett D.S."/>
            <person name="Martin F."/>
            <person name="Nordberg H.P."/>
            <person name="Cantor M.N."/>
            <person name="Hua S.X."/>
        </authorList>
    </citation>
    <scope>NUCLEOTIDE SEQUENCE [LARGE SCALE GENOMIC DNA]</scope>
    <source>
        <strain evidence="1 2">F 1598</strain>
    </source>
</reference>
<evidence type="ECO:0000313" key="1">
    <source>
        <dbReference type="EMBL" id="KIM86969.1"/>
    </source>
</evidence>
<proteinExistence type="predicted"/>
<dbReference type="InParanoid" id="A0A0C3G565"/>
<name>A0A0C3G565_PILCF</name>
<sequence>MPWRSNQRAETKYNIGTHCTITFSPCPASLRLSTPFYSSPAPIPPLSSRKREHSPHQIHLSRTANIPIPFSLGCWSSIPRR</sequence>
<keyword evidence="2" id="KW-1185">Reference proteome</keyword>
<dbReference type="EMBL" id="KN832980">
    <property type="protein sequence ID" value="KIM86969.1"/>
    <property type="molecule type" value="Genomic_DNA"/>
</dbReference>
<accession>A0A0C3G565</accession>
<reference evidence="2" key="2">
    <citation type="submission" date="2015-01" db="EMBL/GenBank/DDBJ databases">
        <title>Evolutionary Origins and Diversification of the Mycorrhizal Mutualists.</title>
        <authorList>
            <consortium name="DOE Joint Genome Institute"/>
            <consortium name="Mycorrhizal Genomics Consortium"/>
            <person name="Kohler A."/>
            <person name="Kuo A."/>
            <person name="Nagy L.G."/>
            <person name="Floudas D."/>
            <person name="Copeland A."/>
            <person name="Barry K.W."/>
            <person name="Cichocki N."/>
            <person name="Veneault-Fourrey C."/>
            <person name="LaButti K."/>
            <person name="Lindquist E.A."/>
            <person name="Lipzen A."/>
            <person name="Lundell T."/>
            <person name="Morin E."/>
            <person name="Murat C."/>
            <person name="Riley R."/>
            <person name="Ohm R."/>
            <person name="Sun H."/>
            <person name="Tunlid A."/>
            <person name="Henrissat B."/>
            <person name="Grigoriev I.V."/>
            <person name="Hibbett D.S."/>
            <person name="Martin F."/>
        </authorList>
    </citation>
    <scope>NUCLEOTIDE SEQUENCE [LARGE SCALE GENOMIC DNA]</scope>
    <source>
        <strain evidence="2">F 1598</strain>
    </source>
</reference>
<evidence type="ECO:0000313" key="2">
    <source>
        <dbReference type="Proteomes" id="UP000054166"/>
    </source>
</evidence>
<protein>
    <submittedName>
        <fullName evidence="1">Uncharacterized protein</fullName>
    </submittedName>
</protein>
<dbReference type="Proteomes" id="UP000054166">
    <property type="component" value="Unassembled WGS sequence"/>
</dbReference>